<dbReference type="Ensembl" id="ENSAPOT00000024819.1">
    <property type="protein sequence ID" value="ENSAPOP00000031639.1"/>
    <property type="gene ID" value="ENSAPOG00000019029.1"/>
</dbReference>
<dbReference type="PANTHER" id="PTHR46829:SF1">
    <property type="entry name" value="STERILE ALPHA MOTIF DOMAIN-CONTAINING PROTEIN 15"/>
    <property type="match status" value="1"/>
</dbReference>
<dbReference type="InParanoid" id="A0A3Q1GQ12"/>
<protein>
    <submittedName>
        <fullName evidence="1">Uncharacterized protein</fullName>
    </submittedName>
</protein>
<keyword evidence="2" id="KW-1185">Reference proteome</keyword>
<evidence type="ECO:0000313" key="1">
    <source>
        <dbReference type="Ensembl" id="ENSAPOP00000031639.1"/>
    </source>
</evidence>
<dbReference type="Proteomes" id="UP000257200">
    <property type="component" value="Unplaced"/>
</dbReference>
<name>A0A3Q1GQ12_9TELE</name>
<dbReference type="STRING" id="80966.ENSAPOP00000031639"/>
<sequence length="91" mass="10345">MPLLLKRLSLIKYSVISAAVRELLGITETLWSRSIADPPRDSVGLYLELKSRTGVQADRLTYQQFLDGSPIGCYIWLQSHQLPCTRENPQQ</sequence>
<evidence type="ECO:0000313" key="2">
    <source>
        <dbReference type="Proteomes" id="UP000257200"/>
    </source>
</evidence>
<organism evidence="1 2">
    <name type="scientific">Acanthochromis polyacanthus</name>
    <name type="common">spiny chromis</name>
    <dbReference type="NCBI Taxonomy" id="80966"/>
    <lineage>
        <taxon>Eukaryota</taxon>
        <taxon>Metazoa</taxon>
        <taxon>Chordata</taxon>
        <taxon>Craniata</taxon>
        <taxon>Vertebrata</taxon>
        <taxon>Euteleostomi</taxon>
        <taxon>Actinopterygii</taxon>
        <taxon>Neopterygii</taxon>
        <taxon>Teleostei</taxon>
        <taxon>Neoteleostei</taxon>
        <taxon>Acanthomorphata</taxon>
        <taxon>Ovalentaria</taxon>
        <taxon>Pomacentridae</taxon>
        <taxon>Acanthochromis</taxon>
    </lineage>
</organism>
<dbReference type="PANTHER" id="PTHR46829">
    <property type="entry name" value="STERILE ALPHA MOTIF DOMAIN-CONTAINING PROTEIN 15"/>
    <property type="match status" value="1"/>
</dbReference>
<dbReference type="GeneTree" id="ENSGT00940000177806"/>
<reference evidence="1" key="1">
    <citation type="submission" date="2025-08" db="UniProtKB">
        <authorList>
            <consortium name="Ensembl"/>
        </authorList>
    </citation>
    <scope>IDENTIFICATION</scope>
</reference>
<dbReference type="AlphaFoldDB" id="A0A3Q1GQ12"/>
<reference evidence="1" key="2">
    <citation type="submission" date="2025-09" db="UniProtKB">
        <authorList>
            <consortium name="Ensembl"/>
        </authorList>
    </citation>
    <scope>IDENTIFICATION</scope>
</reference>
<proteinExistence type="predicted"/>
<accession>A0A3Q1GQ12</accession>